<dbReference type="InterPro" id="IPR001584">
    <property type="entry name" value="Integrase_cat-core"/>
</dbReference>
<sequence length="573" mass="65275">MMGFREDFEPTRATLLSHSPLPSLYTTVKELIFEENRRLHHHVPSLDAVLATPRISASTSDRPRRHYKFCKKPSHDISKCYRKQRFEKKKQNQSRGLLPLSQAIIVSYSDLSAPIDDHMVTVSQLEILFHQYMSQPSPALFVTSRSVDGQAAWDRPDSFSSAPFDLVHSDVWDPAPFTIEGGSRYFVIFVNDYSRFTWIYMLKHRSNLIPIFQTFHKMIQTQFSHTIKIFRSDNAQEYTDKSFLSVLDTNGTLPHRSCQYTSQQVGRAQHKLRHILDVVHTLLIFASVSKRFWGEAAFIAVYTINRLLSPTTHKKSPFELLYDKLLDYSSLRVFCCAYFVSLPPMNEINSNLNLGCVVFSAMTFSSRQHFSLISSSMHPIFTDPLVDLYPDTVKDSGPSPSSSYVLCLTSSSTVGSPDPDPAPLAPSESSIDHLLRSHRVYKIKTRADGSIERYNSSLVAKGFTQEYGIDYEETFSPVAHLTSVQSLLDVAAVRHWPLFQMDMKNAFLNSDLLEEVYMQPHPSYPDSHNQVCRLRRALYVLKQAPRAGFAKFSSVVAQQGFTPNPYDSTLFLC</sequence>
<organism evidence="4">
    <name type="scientific">Fagus sylvatica</name>
    <name type="common">Beechnut</name>
    <dbReference type="NCBI Taxonomy" id="28930"/>
    <lineage>
        <taxon>Eukaryota</taxon>
        <taxon>Viridiplantae</taxon>
        <taxon>Streptophyta</taxon>
        <taxon>Embryophyta</taxon>
        <taxon>Tracheophyta</taxon>
        <taxon>Spermatophyta</taxon>
        <taxon>Magnoliopsida</taxon>
        <taxon>eudicotyledons</taxon>
        <taxon>Gunneridae</taxon>
        <taxon>Pentapetalae</taxon>
        <taxon>rosids</taxon>
        <taxon>fabids</taxon>
        <taxon>Fagales</taxon>
        <taxon>Fagaceae</taxon>
        <taxon>Fagus</taxon>
    </lineage>
</organism>
<dbReference type="SUPFAM" id="SSF53098">
    <property type="entry name" value="Ribonuclease H-like"/>
    <property type="match status" value="1"/>
</dbReference>
<dbReference type="GO" id="GO:0046872">
    <property type="term" value="F:metal ion binding"/>
    <property type="evidence" value="ECO:0007669"/>
    <property type="project" value="UniProtKB-KW"/>
</dbReference>
<dbReference type="AlphaFoldDB" id="A0A2N9EQK4"/>
<dbReference type="Pfam" id="PF07727">
    <property type="entry name" value="RVT_2"/>
    <property type="match status" value="1"/>
</dbReference>
<evidence type="ECO:0000256" key="1">
    <source>
        <dbReference type="ARBA" id="ARBA00022723"/>
    </source>
</evidence>
<protein>
    <recommendedName>
        <fullName evidence="3">Integrase catalytic domain-containing protein</fullName>
    </recommendedName>
</protein>
<dbReference type="GO" id="GO:0016787">
    <property type="term" value="F:hydrolase activity"/>
    <property type="evidence" value="ECO:0007669"/>
    <property type="project" value="UniProtKB-KW"/>
</dbReference>
<accession>A0A2N9EQK4</accession>
<dbReference type="GO" id="GO:0003676">
    <property type="term" value="F:nucleic acid binding"/>
    <property type="evidence" value="ECO:0007669"/>
    <property type="project" value="InterPro"/>
</dbReference>
<dbReference type="PANTHER" id="PTHR42648">
    <property type="entry name" value="TRANSPOSASE, PUTATIVE-RELATED"/>
    <property type="match status" value="1"/>
</dbReference>
<dbReference type="PROSITE" id="PS50994">
    <property type="entry name" value="INTEGRASE"/>
    <property type="match status" value="1"/>
</dbReference>
<dbReference type="InterPro" id="IPR039537">
    <property type="entry name" value="Retrotran_Ty1/copia-like"/>
</dbReference>
<dbReference type="InterPro" id="IPR036397">
    <property type="entry name" value="RNaseH_sf"/>
</dbReference>
<dbReference type="PANTHER" id="PTHR42648:SF26">
    <property type="entry name" value="INTEGRASE CATALYTIC DOMAIN-CONTAINING PROTEIN"/>
    <property type="match status" value="1"/>
</dbReference>
<evidence type="ECO:0000259" key="3">
    <source>
        <dbReference type="PROSITE" id="PS50994"/>
    </source>
</evidence>
<dbReference type="InterPro" id="IPR013103">
    <property type="entry name" value="RVT_2"/>
</dbReference>
<name>A0A2N9EQK4_FAGSY</name>
<dbReference type="Gene3D" id="3.30.420.10">
    <property type="entry name" value="Ribonuclease H-like superfamily/Ribonuclease H"/>
    <property type="match status" value="1"/>
</dbReference>
<dbReference type="GO" id="GO:0015074">
    <property type="term" value="P:DNA integration"/>
    <property type="evidence" value="ECO:0007669"/>
    <property type="project" value="InterPro"/>
</dbReference>
<dbReference type="InterPro" id="IPR012337">
    <property type="entry name" value="RNaseH-like_sf"/>
</dbReference>
<gene>
    <name evidence="4" type="ORF">FSB_LOCUS4980</name>
</gene>
<dbReference type="Pfam" id="PF00665">
    <property type="entry name" value="rve"/>
    <property type="match status" value="1"/>
</dbReference>
<keyword evidence="1" id="KW-0479">Metal-binding</keyword>
<dbReference type="EMBL" id="OIVN01000252">
    <property type="protein sequence ID" value="SPC77098.1"/>
    <property type="molecule type" value="Genomic_DNA"/>
</dbReference>
<reference evidence="4" key="1">
    <citation type="submission" date="2018-02" db="EMBL/GenBank/DDBJ databases">
        <authorList>
            <person name="Cohen D.B."/>
            <person name="Kent A.D."/>
        </authorList>
    </citation>
    <scope>NUCLEOTIDE SEQUENCE</scope>
</reference>
<proteinExistence type="predicted"/>
<evidence type="ECO:0000256" key="2">
    <source>
        <dbReference type="ARBA" id="ARBA00022801"/>
    </source>
</evidence>
<evidence type="ECO:0000313" key="4">
    <source>
        <dbReference type="EMBL" id="SPC77098.1"/>
    </source>
</evidence>
<feature type="domain" description="Integrase catalytic" evidence="3">
    <location>
        <begin position="159"/>
        <end position="325"/>
    </location>
</feature>
<keyword evidence="2" id="KW-0378">Hydrolase</keyword>